<dbReference type="RefSeq" id="WP_042739420.1">
    <property type="nucleotide sequence ID" value="NZ_BKAX01000013.1"/>
</dbReference>
<dbReference type="NCBIfam" id="TIGR00119">
    <property type="entry name" value="acolac_sm"/>
    <property type="match status" value="1"/>
</dbReference>
<dbReference type="STRING" id="1293.SH09_09545"/>
<dbReference type="PANTHER" id="PTHR30239">
    <property type="entry name" value="ACETOLACTATE SYNTHASE SMALL SUBUNIT"/>
    <property type="match status" value="1"/>
</dbReference>
<gene>
    <name evidence="6" type="primary">ilvH</name>
    <name evidence="6" type="ORF">NCTC12195_03694</name>
    <name evidence="5" type="ORF">SGA02_26490</name>
</gene>
<keyword evidence="3" id="KW-0028">Amino-acid biosynthesis</keyword>
<accession>A0A0D0RMF8</accession>
<proteinExistence type="inferred from homology"/>
<dbReference type="Proteomes" id="UP000321057">
    <property type="component" value="Unassembled WGS sequence"/>
</dbReference>
<sequence length="157" mass="17749">MRRTFRTKVRDKAGTLNRLTSIFVRRQFNIVTLSATPTLEDGISDITFVAEVPDTDVLRNLIQQLEKQINIIHVEDITDTNTYNRELVLVKLQTPSNNAQLEKVIKPYDALISILKKEDDYTYLQASGPQYTMDNLLDDLSSYGIAQVSRTGSAGII</sequence>
<dbReference type="Pfam" id="PF10369">
    <property type="entry name" value="ALS_ss_C"/>
    <property type="match status" value="1"/>
</dbReference>
<comment type="pathway">
    <text evidence="3">Amino-acid biosynthesis; L-isoleucine biosynthesis; L-isoleucine from 2-oxobutanoate: step 1/4.</text>
</comment>
<dbReference type="GO" id="GO:1990610">
    <property type="term" value="F:acetolactate synthase regulator activity"/>
    <property type="evidence" value="ECO:0007669"/>
    <property type="project" value="UniProtKB-UniRule"/>
</dbReference>
<dbReference type="InterPro" id="IPR054480">
    <property type="entry name" value="AHAS_small-like_ACT"/>
</dbReference>
<dbReference type="GO" id="GO:0009099">
    <property type="term" value="P:L-valine biosynthetic process"/>
    <property type="evidence" value="ECO:0007669"/>
    <property type="project" value="UniProtKB-UniRule"/>
</dbReference>
<dbReference type="InterPro" id="IPR045865">
    <property type="entry name" value="ACT-like_dom_sf"/>
</dbReference>
<keyword evidence="8" id="KW-1185">Reference proteome</keyword>
<dbReference type="InterPro" id="IPR027271">
    <property type="entry name" value="Acetolactate_synth/TF_NikR_C"/>
</dbReference>
<comment type="function">
    <text evidence="3">Catalyzes the conversion of 2 pyruvate molecules into acetolactate in the first common step of the biosynthetic pathway of the branched-amino acids such as leucine, isoleucine, and valine.</text>
</comment>
<evidence type="ECO:0000313" key="6">
    <source>
        <dbReference type="EMBL" id="SUM34185.1"/>
    </source>
</evidence>
<evidence type="ECO:0000259" key="4">
    <source>
        <dbReference type="PROSITE" id="PS51671"/>
    </source>
</evidence>
<dbReference type="EMBL" id="UHDK01000001">
    <property type="protein sequence ID" value="SUM34185.1"/>
    <property type="molecule type" value="Genomic_DNA"/>
</dbReference>
<comment type="pathway">
    <text evidence="3">Amino-acid biosynthesis; L-valine biosynthesis; L-valine from pyruvate: step 1/4.</text>
</comment>
<dbReference type="GO" id="GO:0003984">
    <property type="term" value="F:acetolactate synthase activity"/>
    <property type="evidence" value="ECO:0007669"/>
    <property type="project" value="UniProtKB-UniRule"/>
</dbReference>
<reference evidence="5 8" key="2">
    <citation type="submission" date="2019-07" db="EMBL/GenBank/DDBJ databases">
        <title>Whole genome shotgun sequence of Staphylococcus gallinarum NBRC 109767.</title>
        <authorList>
            <person name="Hosoyama A."/>
            <person name="Uohara A."/>
            <person name="Ohji S."/>
            <person name="Ichikawa N."/>
        </authorList>
    </citation>
    <scope>NUCLEOTIDE SEQUENCE [LARGE SCALE GENOMIC DNA]</scope>
    <source>
        <strain evidence="5 8">NBRC 109767</strain>
    </source>
</reference>
<dbReference type="SUPFAM" id="SSF55021">
    <property type="entry name" value="ACT-like"/>
    <property type="match status" value="2"/>
</dbReference>
<dbReference type="OrthoDB" id="9787365at2"/>
<comment type="subunit">
    <text evidence="1 3">Dimer of large and small chains.</text>
</comment>
<keyword evidence="3 6" id="KW-0808">Transferase</keyword>
<dbReference type="Pfam" id="PF22629">
    <property type="entry name" value="ACT_AHAS_ss"/>
    <property type="match status" value="1"/>
</dbReference>
<dbReference type="UniPathway" id="UPA00047">
    <property type="reaction ID" value="UER00055"/>
</dbReference>
<dbReference type="InterPro" id="IPR004789">
    <property type="entry name" value="Acetalactate_synth_ssu"/>
</dbReference>
<dbReference type="EC" id="2.2.1.6" evidence="3"/>
<organism evidence="6 7">
    <name type="scientific">Staphylococcus gallinarum</name>
    <dbReference type="NCBI Taxonomy" id="1293"/>
    <lineage>
        <taxon>Bacteria</taxon>
        <taxon>Bacillati</taxon>
        <taxon>Bacillota</taxon>
        <taxon>Bacilli</taxon>
        <taxon>Bacillales</taxon>
        <taxon>Staphylococcaceae</taxon>
        <taxon>Staphylococcus</taxon>
    </lineage>
</organism>
<dbReference type="Proteomes" id="UP000255277">
    <property type="component" value="Unassembled WGS sequence"/>
</dbReference>
<feature type="domain" description="ACT" evidence="4">
    <location>
        <begin position="4"/>
        <end position="79"/>
    </location>
</feature>
<comment type="similarity">
    <text evidence="3">Belongs to the acetolactate synthase small subunit family.</text>
</comment>
<dbReference type="PANTHER" id="PTHR30239:SF0">
    <property type="entry name" value="ACETOLACTATE SYNTHASE SMALL SUBUNIT 1, CHLOROPLASTIC"/>
    <property type="match status" value="1"/>
</dbReference>
<name>A0A0D0RMF8_STAGA</name>
<evidence type="ECO:0000256" key="1">
    <source>
        <dbReference type="ARBA" id="ARBA00011744"/>
    </source>
</evidence>
<evidence type="ECO:0000313" key="7">
    <source>
        <dbReference type="Proteomes" id="UP000255277"/>
    </source>
</evidence>
<evidence type="ECO:0000313" key="8">
    <source>
        <dbReference type="Proteomes" id="UP000321057"/>
    </source>
</evidence>
<comment type="catalytic activity">
    <reaction evidence="2 3">
        <text>2 pyruvate + H(+) = (2S)-2-acetolactate + CO2</text>
        <dbReference type="Rhea" id="RHEA:25249"/>
        <dbReference type="ChEBI" id="CHEBI:15361"/>
        <dbReference type="ChEBI" id="CHEBI:15378"/>
        <dbReference type="ChEBI" id="CHEBI:16526"/>
        <dbReference type="ChEBI" id="CHEBI:58476"/>
        <dbReference type="EC" id="2.2.1.6"/>
    </reaction>
</comment>
<dbReference type="GO" id="GO:0005829">
    <property type="term" value="C:cytosol"/>
    <property type="evidence" value="ECO:0007669"/>
    <property type="project" value="TreeGrafter"/>
</dbReference>
<dbReference type="InterPro" id="IPR002912">
    <property type="entry name" value="ACT_dom"/>
</dbReference>
<dbReference type="EMBL" id="BKAX01000013">
    <property type="protein sequence ID" value="GEQ06821.1"/>
    <property type="molecule type" value="Genomic_DNA"/>
</dbReference>
<evidence type="ECO:0000313" key="5">
    <source>
        <dbReference type="EMBL" id="GEQ06821.1"/>
    </source>
</evidence>
<evidence type="ECO:0000256" key="3">
    <source>
        <dbReference type="RuleBase" id="RU368092"/>
    </source>
</evidence>
<keyword evidence="3" id="KW-0100">Branched-chain amino acid biosynthesis</keyword>
<protein>
    <recommendedName>
        <fullName evidence="3">Acetolactate synthase small subunit</fullName>
        <shortName evidence="3">AHAS</shortName>
        <shortName evidence="3">ALS</shortName>
        <ecNumber evidence="3">2.2.1.6</ecNumber>
    </recommendedName>
    <alternativeName>
        <fullName evidence="3">Acetohydroxy-acid synthase small subunit</fullName>
    </alternativeName>
</protein>
<dbReference type="AlphaFoldDB" id="A0A0D0RMF8"/>
<dbReference type="InterPro" id="IPR019455">
    <property type="entry name" value="Acetolactate_synth_ssu_C"/>
</dbReference>
<dbReference type="PROSITE" id="PS51671">
    <property type="entry name" value="ACT"/>
    <property type="match status" value="1"/>
</dbReference>
<dbReference type="GO" id="GO:0009097">
    <property type="term" value="P:isoleucine biosynthetic process"/>
    <property type="evidence" value="ECO:0007669"/>
    <property type="project" value="UniProtKB-UniRule"/>
</dbReference>
<dbReference type="Gene3D" id="3.30.70.1150">
    <property type="entry name" value="ACT-like. Chain A, domain 2"/>
    <property type="match status" value="1"/>
</dbReference>
<evidence type="ECO:0000256" key="2">
    <source>
        <dbReference type="ARBA" id="ARBA00048670"/>
    </source>
</evidence>
<reference evidence="6 7" key="1">
    <citation type="submission" date="2018-06" db="EMBL/GenBank/DDBJ databases">
        <authorList>
            <consortium name="Pathogen Informatics"/>
            <person name="Doyle S."/>
        </authorList>
    </citation>
    <scope>NUCLEOTIDE SEQUENCE [LARGE SCALE GENOMIC DNA]</scope>
    <source>
        <strain evidence="6 7">NCTC12195</strain>
    </source>
</reference>
<dbReference type="Gene3D" id="3.30.70.260">
    <property type="match status" value="1"/>
</dbReference>
<dbReference type="UniPathway" id="UPA00049">
    <property type="reaction ID" value="UER00059"/>
</dbReference>